<reference evidence="7" key="2">
    <citation type="submission" date="2016-02" db="EMBL/GenBank/DDBJ databases">
        <title>Draft genome sequence of five rapidly growing Mycobacterium species.</title>
        <authorList>
            <person name="Katahira K."/>
            <person name="Gotou Y."/>
            <person name="Iida K."/>
            <person name="Ogura Y."/>
            <person name="Hayashi T."/>
        </authorList>
    </citation>
    <scope>NUCLEOTIDE SEQUENCE [LARGE SCALE GENOMIC DNA]</scope>
    <source>
        <strain evidence="7">JCM15654</strain>
    </source>
</reference>
<dbReference type="InterPro" id="IPR036188">
    <property type="entry name" value="FAD/NAD-bd_sf"/>
</dbReference>
<sequence>MKEQTMSVPQEGGAQAASVDVVVVGAGFAGLSAADRLSSQGASVLVIEGRDRVGGRSFTGKVAGVKVDLGATWVAQRHTAIRDLMERLGCSLTPQFDEGVNLLWMAGQRRPWTGTLPMVDPVDLEDLGRIQGEMTNLLETIDVDAAWNSPNAGELDAISFGEWLDQQQAVTSTRALMFIVTKVQWGCSPLDVSLLHVLRYIQAVGGLDHMLAVEGGQNEYRVTETTQEIAKRLAEQLGDRIVLDTRVRQISQDDHGVTVYTDTAVINAKYAIVAAAPSIGLTSSTNRPCRKRLRDSRRAFQWAR</sequence>
<dbReference type="InterPro" id="IPR050703">
    <property type="entry name" value="Flavin_MAO"/>
</dbReference>
<evidence type="ECO:0000313" key="7">
    <source>
        <dbReference type="Proteomes" id="UP000069620"/>
    </source>
</evidence>
<comment type="cofactor">
    <cofactor evidence="1">
        <name>FAD</name>
        <dbReference type="ChEBI" id="CHEBI:57692"/>
    </cofactor>
</comment>
<organism evidence="6 7">
    <name type="scientific">Mycolicibacterium brisbanense</name>
    <dbReference type="NCBI Taxonomy" id="146020"/>
    <lineage>
        <taxon>Bacteria</taxon>
        <taxon>Bacillati</taxon>
        <taxon>Actinomycetota</taxon>
        <taxon>Actinomycetes</taxon>
        <taxon>Mycobacteriales</taxon>
        <taxon>Mycobacteriaceae</taxon>
        <taxon>Mycolicibacterium</taxon>
    </lineage>
</organism>
<dbReference type="Proteomes" id="UP000069620">
    <property type="component" value="Unassembled WGS sequence"/>
</dbReference>
<gene>
    <name evidence="6" type="ORF">RMCB_4238</name>
</gene>
<dbReference type="EMBL" id="BCSX01000039">
    <property type="protein sequence ID" value="GAS90142.1"/>
    <property type="molecule type" value="Genomic_DNA"/>
</dbReference>
<dbReference type="Gene3D" id="3.50.50.60">
    <property type="entry name" value="FAD/NAD(P)-binding domain"/>
    <property type="match status" value="1"/>
</dbReference>
<evidence type="ECO:0000256" key="4">
    <source>
        <dbReference type="PIRSR" id="PIRSR601613-1"/>
    </source>
</evidence>
<keyword evidence="3" id="KW-0560">Oxidoreductase</keyword>
<comment type="similarity">
    <text evidence="2">Belongs to the flavin monoamine oxidase family.</text>
</comment>
<dbReference type="STRING" id="146020.RMCB_4238"/>
<evidence type="ECO:0000313" key="6">
    <source>
        <dbReference type="EMBL" id="GAS90142.1"/>
    </source>
</evidence>
<dbReference type="PRINTS" id="PR00757">
    <property type="entry name" value="AMINEOXDASEF"/>
</dbReference>
<evidence type="ECO:0000256" key="2">
    <source>
        <dbReference type="ARBA" id="ARBA00005995"/>
    </source>
</evidence>
<evidence type="ECO:0000256" key="1">
    <source>
        <dbReference type="ARBA" id="ARBA00001974"/>
    </source>
</evidence>
<reference evidence="7" key="1">
    <citation type="journal article" date="2016" name="Genome Announc.">
        <title>Draft Genome Sequences of Five Rapidly Growing Mycobacterium Species, M. thermoresistibile, M. fortuitum subsp. acetamidolyticum, M. canariasense, M. brisbanense, and M. novocastrense.</title>
        <authorList>
            <person name="Katahira K."/>
            <person name="Ogura Y."/>
            <person name="Gotoh Y."/>
            <person name="Hayashi T."/>
        </authorList>
    </citation>
    <scope>NUCLEOTIDE SEQUENCE [LARGE SCALE GENOMIC DNA]</scope>
    <source>
        <strain evidence="7">JCM15654</strain>
    </source>
</reference>
<dbReference type="SUPFAM" id="SSF51905">
    <property type="entry name" value="FAD/NAD(P)-binding domain"/>
    <property type="match status" value="1"/>
</dbReference>
<dbReference type="Pfam" id="PF01593">
    <property type="entry name" value="Amino_oxidase"/>
    <property type="match status" value="1"/>
</dbReference>
<dbReference type="InterPro" id="IPR002937">
    <property type="entry name" value="Amino_oxidase"/>
</dbReference>
<dbReference type="PANTHER" id="PTHR43563:SF1">
    <property type="entry name" value="AMINE OXIDASE [FLAVIN-CONTAINING] B"/>
    <property type="match status" value="1"/>
</dbReference>
<feature type="binding site" evidence="4">
    <location>
        <position position="247"/>
    </location>
    <ligand>
        <name>FAD</name>
        <dbReference type="ChEBI" id="CHEBI:57692"/>
    </ligand>
</feature>
<proteinExistence type="inferred from homology"/>
<evidence type="ECO:0000256" key="3">
    <source>
        <dbReference type="ARBA" id="ARBA00023002"/>
    </source>
</evidence>
<name>A0A100W1Z6_9MYCO</name>
<keyword evidence="7" id="KW-1185">Reference proteome</keyword>
<dbReference type="InterPro" id="IPR001613">
    <property type="entry name" value="Flavin_amine_oxidase"/>
</dbReference>
<dbReference type="GO" id="GO:0016491">
    <property type="term" value="F:oxidoreductase activity"/>
    <property type="evidence" value="ECO:0007669"/>
    <property type="project" value="UniProtKB-KW"/>
</dbReference>
<comment type="caution">
    <text evidence="6">The sequence shown here is derived from an EMBL/GenBank/DDBJ whole genome shotgun (WGS) entry which is preliminary data.</text>
</comment>
<accession>A0A100W1Z6</accession>
<protein>
    <submittedName>
        <fullName evidence="6">Putative flavin-containing monoamine oxidase AofH</fullName>
    </submittedName>
</protein>
<dbReference type="AlphaFoldDB" id="A0A100W1Z6"/>
<evidence type="ECO:0000259" key="5">
    <source>
        <dbReference type="Pfam" id="PF01593"/>
    </source>
</evidence>
<dbReference type="PANTHER" id="PTHR43563">
    <property type="entry name" value="AMINE OXIDASE"/>
    <property type="match status" value="1"/>
</dbReference>
<feature type="domain" description="Amine oxidase" evidence="5">
    <location>
        <begin position="28"/>
        <end position="278"/>
    </location>
</feature>